<dbReference type="GO" id="GO:0004499">
    <property type="term" value="F:N,N-dimethylaniline monooxygenase activity"/>
    <property type="evidence" value="ECO:0007669"/>
    <property type="project" value="InterPro"/>
</dbReference>
<protein>
    <submittedName>
        <fullName evidence="5">Uncharacterized protein</fullName>
    </submittedName>
</protein>
<dbReference type="PANTHER" id="PTHR42877:SF4">
    <property type="entry name" value="FAD_NAD(P)-BINDING DOMAIN-CONTAINING PROTEIN-RELATED"/>
    <property type="match status" value="1"/>
</dbReference>
<dbReference type="EMBL" id="JAAAXW010000403">
    <property type="protein sequence ID" value="KAF9537437.1"/>
    <property type="molecule type" value="Genomic_DNA"/>
</dbReference>
<dbReference type="SUPFAM" id="SSF51905">
    <property type="entry name" value="FAD/NAD(P)-binding domain"/>
    <property type="match status" value="1"/>
</dbReference>
<reference evidence="5" key="1">
    <citation type="journal article" date="2020" name="Fungal Divers.">
        <title>Resolving the Mortierellaceae phylogeny through synthesis of multi-gene phylogenetics and phylogenomics.</title>
        <authorList>
            <person name="Vandepol N."/>
            <person name="Liber J."/>
            <person name="Desiro A."/>
            <person name="Na H."/>
            <person name="Kennedy M."/>
            <person name="Barry K."/>
            <person name="Grigoriev I.V."/>
            <person name="Miller A.N."/>
            <person name="O'Donnell K."/>
            <person name="Stajich J.E."/>
            <person name="Bonito G."/>
        </authorList>
    </citation>
    <scope>NUCLEOTIDE SEQUENCE</scope>
    <source>
        <strain evidence="5">NRRL 2591</strain>
    </source>
</reference>
<name>A0A9P6JY07_9FUNG</name>
<keyword evidence="3" id="KW-0274">FAD</keyword>
<dbReference type="AlphaFoldDB" id="A0A9P6JY07"/>
<dbReference type="InterPro" id="IPR036188">
    <property type="entry name" value="FAD/NAD-bd_sf"/>
</dbReference>
<evidence type="ECO:0000313" key="6">
    <source>
        <dbReference type="Proteomes" id="UP000723463"/>
    </source>
</evidence>
<comment type="caution">
    <text evidence="5">The sequence shown here is derived from an EMBL/GenBank/DDBJ whole genome shotgun (WGS) entry which is preliminary data.</text>
</comment>
<evidence type="ECO:0000256" key="4">
    <source>
        <dbReference type="ARBA" id="ARBA00023002"/>
    </source>
</evidence>
<dbReference type="Proteomes" id="UP000723463">
    <property type="component" value="Unassembled WGS sequence"/>
</dbReference>
<dbReference type="Pfam" id="PF00743">
    <property type="entry name" value="FMO-like"/>
    <property type="match status" value="1"/>
</dbReference>
<comment type="similarity">
    <text evidence="1">Belongs to the FAD-binding monooxygenase family.</text>
</comment>
<organism evidence="5 6">
    <name type="scientific">Mortierella hygrophila</name>
    <dbReference type="NCBI Taxonomy" id="979708"/>
    <lineage>
        <taxon>Eukaryota</taxon>
        <taxon>Fungi</taxon>
        <taxon>Fungi incertae sedis</taxon>
        <taxon>Mucoromycota</taxon>
        <taxon>Mortierellomycotina</taxon>
        <taxon>Mortierellomycetes</taxon>
        <taxon>Mortierellales</taxon>
        <taxon>Mortierellaceae</taxon>
        <taxon>Mortierella</taxon>
    </lineage>
</organism>
<accession>A0A9P6JY07</accession>
<dbReference type="InterPro" id="IPR051209">
    <property type="entry name" value="FAD-bind_Monooxygenase_sf"/>
</dbReference>
<proteinExistence type="inferred from homology"/>
<dbReference type="PANTHER" id="PTHR42877">
    <property type="entry name" value="L-ORNITHINE N(5)-MONOOXYGENASE-RELATED"/>
    <property type="match status" value="1"/>
</dbReference>
<sequence>MGLTKTYKDGSTPVVAIIGSGFSGICAAIRIQTQLNISTFTIFELEPDIGGTWWSNTYPGCACDVKAHNYAFSFEPNYNWSCNYAPQPEIWDYLRNAARKYKLYEKIHFRTEITHVAWNEGRQKWVLDHVNLNSGEREQTEADIVFSGMGPLRIPQIPKEFENFEGPKWHTAQWNHAYDLTNKRVAVVGSGASAIQVVPSIVKKVKILEYYQRTASYIVPRRNATYSSLWKWIFRNIPFVHFIYYKLLYWSSEFTVAAFSSKLKDLIPRKFMTLMAWFFRYVQVRDKVLRKKLTPTYDMGCRRIVVSSNYYPALTRKNVSVHTEPIVSVKGQTLKLMDGSEQEVDALILATGFRVQEIFPEDFMIGKEGQCINTVFGKNPHTYYGLTAPETPNMFFLLGPNTGLGHNSILFMVEAQVEYAIKTISYMMEKNLSSIQVTREACKEFIDELDERMKGMVWSSTCKSWYQNDEGRVTALWWGSCTHYWWRLRSFHPKRFVGVKRI</sequence>
<keyword evidence="2" id="KW-0285">Flavoprotein</keyword>
<evidence type="ECO:0000313" key="5">
    <source>
        <dbReference type="EMBL" id="KAF9537437.1"/>
    </source>
</evidence>
<dbReference type="Gene3D" id="3.50.50.60">
    <property type="entry name" value="FAD/NAD(P)-binding domain"/>
    <property type="match status" value="3"/>
</dbReference>
<evidence type="ECO:0000256" key="3">
    <source>
        <dbReference type="ARBA" id="ARBA00022827"/>
    </source>
</evidence>
<keyword evidence="6" id="KW-1185">Reference proteome</keyword>
<keyword evidence="4" id="KW-0560">Oxidoreductase</keyword>
<gene>
    <name evidence="5" type="ORF">EC957_008279</name>
</gene>
<dbReference type="GO" id="GO:0050661">
    <property type="term" value="F:NADP binding"/>
    <property type="evidence" value="ECO:0007669"/>
    <property type="project" value="InterPro"/>
</dbReference>
<evidence type="ECO:0000256" key="2">
    <source>
        <dbReference type="ARBA" id="ARBA00022630"/>
    </source>
</evidence>
<evidence type="ECO:0000256" key="1">
    <source>
        <dbReference type="ARBA" id="ARBA00010139"/>
    </source>
</evidence>
<dbReference type="GO" id="GO:0050660">
    <property type="term" value="F:flavin adenine dinucleotide binding"/>
    <property type="evidence" value="ECO:0007669"/>
    <property type="project" value="InterPro"/>
</dbReference>
<dbReference type="InterPro" id="IPR020946">
    <property type="entry name" value="Flavin_mOase-like"/>
</dbReference>